<dbReference type="Pfam" id="PF14198">
    <property type="entry name" value="TnpV"/>
    <property type="match status" value="1"/>
</dbReference>
<dbReference type="AlphaFoldDB" id="A0A7X2TCL2"/>
<gene>
    <name evidence="1" type="ORF">FYJ39_05405</name>
</gene>
<sequence>MSELTYTRSGDYLIPNLSLSEQPQTTLGKYGRMRKNYLKEHRPVLWNSLLLSEKLYPHLREIEEAANNRLELMMPELMKSAGVTEELKASDPMKWAGLMNTLKAQAEEVILAELVFS</sequence>
<protein>
    <submittedName>
        <fullName evidence="1">TnpV protein</fullName>
    </submittedName>
</protein>
<organism evidence="1 2">
    <name type="scientific">Clostridium porci</name>
    <dbReference type="NCBI Taxonomy" id="2605778"/>
    <lineage>
        <taxon>Bacteria</taxon>
        <taxon>Bacillati</taxon>
        <taxon>Bacillota</taxon>
        <taxon>Clostridia</taxon>
        <taxon>Eubacteriales</taxon>
        <taxon>Clostridiaceae</taxon>
        <taxon>Clostridium</taxon>
    </lineage>
</organism>
<dbReference type="RefSeq" id="WP_154471468.1">
    <property type="nucleotide sequence ID" value="NZ_VUMD01000004.1"/>
</dbReference>
<evidence type="ECO:0000313" key="1">
    <source>
        <dbReference type="EMBL" id="MSS36026.1"/>
    </source>
</evidence>
<accession>A0A7X2TCL2</accession>
<proteinExistence type="predicted"/>
<reference evidence="1 2" key="1">
    <citation type="submission" date="2019-08" db="EMBL/GenBank/DDBJ databases">
        <title>In-depth cultivation of the pig gut microbiome towards novel bacterial diversity and tailored functional studies.</title>
        <authorList>
            <person name="Wylensek D."/>
            <person name="Hitch T.C.A."/>
            <person name="Clavel T."/>
        </authorList>
    </citation>
    <scope>NUCLEOTIDE SEQUENCE [LARGE SCALE GENOMIC DNA]</scope>
    <source>
        <strain evidence="1 2">WCA-389-WT-23D1</strain>
    </source>
</reference>
<dbReference type="EMBL" id="VUMD01000004">
    <property type="protein sequence ID" value="MSS36026.1"/>
    <property type="molecule type" value="Genomic_DNA"/>
</dbReference>
<evidence type="ECO:0000313" key="2">
    <source>
        <dbReference type="Proteomes" id="UP000429958"/>
    </source>
</evidence>
<dbReference type="Proteomes" id="UP000429958">
    <property type="component" value="Unassembled WGS sequence"/>
</dbReference>
<dbReference type="InterPro" id="IPR026989">
    <property type="entry name" value="TnpV"/>
</dbReference>
<name>A0A7X2TCL2_9CLOT</name>
<keyword evidence="2" id="KW-1185">Reference proteome</keyword>
<comment type="caution">
    <text evidence="1">The sequence shown here is derived from an EMBL/GenBank/DDBJ whole genome shotgun (WGS) entry which is preliminary data.</text>
</comment>